<dbReference type="FunFam" id="3.30.300.160:FF:000002">
    <property type="entry name" value="Type II secretion system protein E"/>
    <property type="match status" value="1"/>
</dbReference>
<dbReference type="STRING" id="1121338.CLTEP_07350"/>
<dbReference type="AlphaFoldDB" id="A0A151B5W6"/>
<dbReference type="InterPro" id="IPR007831">
    <property type="entry name" value="T2SS_GspE_N"/>
</dbReference>
<comment type="similarity">
    <text evidence="1">Belongs to the GSP E family.</text>
</comment>
<keyword evidence="2" id="KW-0547">Nucleotide-binding</keyword>
<proteinExistence type="inferred from homology"/>
<gene>
    <name evidence="5" type="primary">epsE</name>
    <name evidence="5" type="ORF">CLTEP_07350</name>
</gene>
<protein>
    <submittedName>
        <fullName evidence="5">Type II secretion system protein E</fullName>
    </submittedName>
</protein>
<dbReference type="InterPro" id="IPR001482">
    <property type="entry name" value="T2SS/T4SS_dom"/>
</dbReference>
<dbReference type="GO" id="GO:0016887">
    <property type="term" value="F:ATP hydrolysis activity"/>
    <property type="evidence" value="ECO:0007669"/>
    <property type="project" value="TreeGrafter"/>
</dbReference>
<reference evidence="5 6" key="1">
    <citation type="submission" date="2016-02" db="EMBL/GenBank/DDBJ databases">
        <title>Genome sequence of Clostridium tepidiprofundi DSM 19306.</title>
        <authorList>
            <person name="Poehlein A."/>
            <person name="Daniel R."/>
        </authorList>
    </citation>
    <scope>NUCLEOTIDE SEQUENCE [LARGE SCALE GENOMIC DNA]</scope>
    <source>
        <strain evidence="5 6">DSM 19306</strain>
    </source>
</reference>
<dbReference type="InterPro" id="IPR027417">
    <property type="entry name" value="P-loop_NTPase"/>
</dbReference>
<organism evidence="5 6">
    <name type="scientific">Clostridium tepidiprofundi DSM 19306</name>
    <dbReference type="NCBI Taxonomy" id="1121338"/>
    <lineage>
        <taxon>Bacteria</taxon>
        <taxon>Bacillati</taxon>
        <taxon>Bacillota</taxon>
        <taxon>Clostridia</taxon>
        <taxon>Eubacteriales</taxon>
        <taxon>Clostridiaceae</taxon>
        <taxon>Clostridium</taxon>
    </lineage>
</organism>
<dbReference type="Pfam" id="PF00437">
    <property type="entry name" value="T2SSE"/>
    <property type="match status" value="1"/>
</dbReference>
<dbReference type="FunFam" id="3.40.50.300:FF:000398">
    <property type="entry name" value="Type IV pilus assembly ATPase PilB"/>
    <property type="match status" value="1"/>
</dbReference>
<dbReference type="Pfam" id="PF05157">
    <property type="entry name" value="MshEN"/>
    <property type="match status" value="1"/>
</dbReference>
<keyword evidence="6" id="KW-1185">Reference proteome</keyword>
<dbReference type="SUPFAM" id="SSF160246">
    <property type="entry name" value="EspE N-terminal domain-like"/>
    <property type="match status" value="1"/>
</dbReference>
<keyword evidence="3" id="KW-0067">ATP-binding</keyword>
<evidence type="ECO:0000256" key="2">
    <source>
        <dbReference type="ARBA" id="ARBA00022741"/>
    </source>
</evidence>
<feature type="domain" description="Bacterial type II secretion system protein E" evidence="4">
    <location>
        <begin position="380"/>
        <end position="394"/>
    </location>
</feature>
<accession>A0A151B5W6</accession>
<dbReference type="PATRIC" id="fig|1121338.3.peg.747"/>
<dbReference type="EMBL" id="LTBA01000004">
    <property type="protein sequence ID" value="KYH35331.1"/>
    <property type="molecule type" value="Genomic_DNA"/>
</dbReference>
<evidence type="ECO:0000259" key="4">
    <source>
        <dbReference type="PROSITE" id="PS00662"/>
    </source>
</evidence>
<name>A0A151B5W6_9CLOT</name>
<evidence type="ECO:0000256" key="1">
    <source>
        <dbReference type="ARBA" id="ARBA00006611"/>
    </source>
</evidence>
<dbReference type="InterPro" id="IPR037257">
    <property type="entry name" value="T2SS_E_N_sf"/>
</dbReference>
<dbReference type="SMART" id="SM00382">
    <property type="entry name" value="AAA"/>
    <property type="match status" value="1"/>
</dbReference>
<dbReference type="PROSITE" id="PS00662">
    <property type="entry name" value="T2SP_E"/>
    <property type="match status" value="1"/>
</dbReference>
<evidence type="ECO:0000256" key="3">
    <source>
        <dbReference type="ARBA" id="ARBA00022840"/>
    </source>
</evidence>
<evidence type="ECO:0000313" key="6">
    <source>
        <dbReference type="Proteomes" id="UP000075531"/>
    </source>
</evidence>
<comment type="caution">
    <text evidence="5">The sequence shown here is derived from an EMBL/GenBank/DDBJ whole genome shotgun (WGS) entry which is preliminary data.</text>
</comment>
<dbReference type="Gene3D" id="3.40.50.300">
    <property type="entry name" value="P-loop containing nucleotide triphosphate hydrolases"/>
    <property type="match status" value="1"/>
</dbReference>
<dbReference type="Gene3D" id="3.30.450.90">
    <property type="match status" value="1"/>
</dbReference>
<dbReference type="CDD" id="cd01129">
    <property type="entry name" value="PulE-GspE-like"/>
    <property type="match status" value="1"/>
</dbReference>
<sequence>MLRTRKRLGDLLIDTGKITKEQLKEILNKQRGSGKKLGELLIDEKILSEDDIIEVLEKQLGIKKVKLDIVKVDKKAIETIPESLARKYNVIPISFLGNKMRVAMSDPLNIFAIDDIKIASGFDVIPLIATIRDILDAIDRYYSSQYVEKVAAELTNENTAKNNDKQEEELTVDDVRNAPVVKLIDSIIINAVKARASDIHIEPFEKYIKIRYRVDGVLQEVLRTSKESLAALTARIKILSNLNIAEKRIPQDGRIITEVDGKKIDLRVSILPTVHGEKIVIRILKKDGSLLNKEKLGMRQYDLNKLDNIIMSPNGIILVTGPTGSGKSTTLYAILNELNTDDINIITVEDPVEFMIEGINQVNVNVKTGLTFAAGLRSILRQDPDIVMVGEIRDAETAHIAIRAAITGHKVLSTIHTNDSASAIVRLTDMGIEPYLVSTALSGVVAQRLVRKICPNCRQAYNAEEYEKKILHCDVNDELTLYRGKGCATCNGTGYLGRVGIYEIMEITKELREAMQRNAGTEEIRELSKKQGIKTLKSACIDLVIDGVTTVDELIRNTFLNE</sequence>
<dbReference type="Gene3D" id="3.30.300.160">
    <property type="entry name" value="Type II secretion system, protein E, N-terminal domain"/>
    <property type="match status" value="1"/>
</dbReference>
<dbReference type="FunFam" id="3.30.450.90:FF:000001">
    <property type="entry name" value="Type II secretion system ATPase GspE"/>
    <property type="match status" value="1"/>
</dbReference>
<dbReference type="SUPFAM" id="SSF52540">
    <property type="entry name" value="P-loop containing nucleoside triphosphate hydrolases"/>
    <property type="match status" value="1"/>
</dbReference>
<dbReference type="OrthoDB" id="9808272at2"/>
<dbReference type="Proteomes" id="UP000075531">
    <property type="component" value="Unassembled WGS sequence"/>
</dbReference>
<dbReference type="RefSeq" id="WP_066822776.1">
    <property type="nucleotide sequence ID" value="NZ_LTBA01000004.1"/>
</dbReference>
<dbReference type="GO" id="GO:0005524">
    <property type="term" value="F:ATP binding"/>
    <property type="evidence" value="ECO:0007669"/>
    <property type="project" value="UniProtKB-KW"/>
</dbReference>
<dbReference type="PANTHER" id="PTHR30258:SF1">
    <property type="entry name" value="PROTEIN TRANSPORT PROTEIN HOFB HOMOLOG"/>
    <property type="match status" value="1"/>
</dbReference>
<dbReference type="GO" id="GO:0005886">
    <property type="term" value="C:plasma membrane"/>
    <property type="evidence" value="ECO:0007669"/>
    <property type="project" value="TreeGrafter"/>
</dbReference>
<dbReference type="InterPro" id="IPR003593">
    <property type="entry name" value="AAA+_ATPase"/>
</dbReference>
<dbReference type="PANTHER" id="PTHR30258">
    <property type="entry name" value="TYPE II SECRETION SYSTEM PROTEIN GSPE-RELATED"/>
    <property type="match status" value="1"/>
</dbReference>
<evidence type="ECO:0000313" key="5">
    <source>
        <dbReference type="EMBL" id="KYH35331.1"/>
    </source>
</evidence>